<evidence type="ECO:0000313" key="1">
    <source>
        <dbReference type="EMBL" id="MFC6163801.1"/>
    </source>
</evidence>
<protein>
    <recommendedName>
        <fullName evidence="3">Lipoprotein</fullName>
    </recommendedName>
</protein>
<organism evidence="1 2">
    <name type="scientific">Lactiplantibacillus dongliensis</name>
    <dbReference type="NCBI Taxonomy" id="2559919"/>
    <lineage>
        <taxon>Bacteria</taxon>
        <taxon>Bacillati</taxon>
        <taxon>Bacillota</taxon>
        <taxon>Bacilli</taxon>
        <taxon>Lactobacillales</taxon>
        <taxon>Lactobacillaceae</taxon>
        <taxon>Lactiplantibacillus</taxon>
    </lineage>
</organism>
<keyword evidence="2" id="KW-1185">Reference proteome</keyword>
<gene>
    <name evidence="1" type="ORF">ACFP3T_03830</name>
</gene>
<name>A0ABW1R4S4_9LACO</name>
<dbReference type="EMBL" id="JBHSSD010000013">
    <property type="protein sequence ID" value="MFC6163801.1"/>
    <property type="molecule type" value="Genomic_DNA"/>
</dbReference>
<comment type="caution">
    <text evidence="1">The sequence shown here is derived from an EMBL/GenBank/DDBJ whole genome shotgun (WGS) entry which is preliminary data.</text>
</comment>
<dbReference type="Proteomes" id="UP001596253">
    <property type="component" value="Unassembled WGS sequence"/>
</dbReference>
<sequence>MAKHTRLRGIASVLLALLLIFTLVGCSQKKATKTKYYDKDFISALETGLQNRWEITDSVKDASKASKDILTKSVNAELNAVKTYKDKKFKNDKLHEQVITYLNALEDQKKALKVFDKSSFITTWNKAYNTRTEMILKINSKYKLKVAPKYEDDLTELTRNGDSVAKNDKKAAAIDEIIKTIKFKKTKDDGYNYTYDAKVKNTSNYSFKTFGIKVKLMDSSKTVVSTEPVFTDEWAKGQTNQFEFMTNKKFTSYKVIHDYVN</sequence>
<dbReference type="RefSeq" id="WP_137640182.1">
    <property type="nucleotide sequence ID" value="NZ_BJDK01000015.1"/>
</dbReference>
<dbReference type="PROSITE" id="PS51257">
    <property type="entry name" value="PROKAR_LIPOPROTEIN"/>
    <property type="match status" value="1"/>
</dbReference>
<accession>A0ABW1R4S4</accession>
<evidence type="ECO:0008006" key="3">
    <source>
        <dbReference type="Google" id="ProtNLM"/>
    </source>
</evidence>
<proteinExistence type="predicted"/>
<reference evidence="2" key="1">
    <citation type="journal article" date="2019" name="Int. J. Syst. Evol. Microbiol.">
        <title>The Global Catalogue of Microorganisms (GCM) 10K type strain sequencing project: providing services to taxonomists for standard genome sequencing and annotation.</title>
        <authorList>
            <consortium name="The Broad Institute Genomics Platform"/>
            <consortium name="The Broad Institute Genome Sequencing Center for Infectious Disease"/>
            <person name="Wu L."/>
            <person name="Ma J."/>
        </authorList>
    </citation>
    <scope>NUCLEOTIDE SEQUENCE [LARGE SCALE GENOMIC DNA]</scope>
    <source>
        <strain evidence="2">CCM 8932</strain>
    </source>
</reference>
<evidence type="ECO:0000313" key="2">
    <source>
        <dbReference type="Proteomes" id="UP001596253"/>
    </source>
</evidence>